<feature type="compositionally biased region" description="Basic and acidic residues" evidence="1">
    <location>
        <begin position="668"/>
        <end position="690"/>
    </location>
</feature>
<evidence type="ECO:0000256" key="1">
    <source>
        <dbReference type="SAM" id="MobiDB-lite"/>
    </source>
</evidence>
<feature type="compositionally biased region" description="Basic residues" evidence="1">
    <location>
        <begin position="323"/>
        <end position="334"/>
    </location>
</feature>
<feature type="compositionally biased region" description="Basic residues" evidence="1">
    <location>
        <begin position="307"/>
        <end position="316"/>
    </location>
</feature>
<feature type="region of interest" description="Disordered" evidence="1">
    <location>
        <begin position="270"/>
        <end position="334"/>
    </location>
</feature>
<reference evidence="2 3" key="1">
    <citation type="journal article" date="2018" name="PLoS ONE">
        <title>The draft genome of Kipferlia bialata reveals reductive genome evolution in fornicate parasites.</title>
        <authorList>
            <person name="Tanifuji G."/>
            <person name="Takabayashi S."/>
            <person name="Kume K."/>
            <person name="Takagi M."/>
            <person name="Nakayama T."/>
            <person name="Kamikawa R."/>
            <person name="Inagaki Y."/>
            <person name="Hashimoto T."/>
        </authorList>
    </citation>
    <scope>NUCLEOTIDE SEQUENCE [LARGE SCALE GENOMIC DNA]</scope>
    <source>
        <strain evidence="2">NY0173</strain>
    </source>
</reference>
<comment type="caution">
    <text evidence="2">The sequence shown here is derived from an EMBL/GenBank/DDBJ whole genome shotgun (WGS) entry which is preliminary data.</text>
</comment>
<evidence type="ECO:0000313" key="2">
    <source>
        <dbReference type="EMBL" id="GIQ79679.1"/>
    </source>
</evidence>
<protein>
    <submittedName>
        <fullName evidence="2">Uncharacterized protein</fullName>
    </submittedName>
</protein>
<dbReference type="EMBL" id="BDIP01000041">
    <property type="protein sequence ID" value="GIQ79679.1"/>
    <property type="molecule type" value="Genomic_DNA"/>
</dbReference>
<organism evidence="2 3">
    <name type="scientific">Kipferlia bialata</name>
    <dbReference type="NCBI Taxonomy" id="797122"/>
    <lineage>
        <taxon>Eukaryota</taxon>
        <taxon>Metamonada</taxon>
        <taxon>Carpediemonas-like organisms</taxon>
        <taxon>Kipferlia</taxon>
    </lineage>
</organism>
<sequence>MQPRNRFGDRSGRSSSADAPELVEGLGCAMSPSFLNPKYSLHSLHPQGEVSPTPSPIPSLFYPPQLPTLAPMDGAPPPFLDRLSVYLDPIQSDGRPHNPTPWGDHDTYVPSLMTGSGSLSRDRSPSPIPCPSATLYPGSAGGLGTPLDGFDPHDMSDIQSMVQVKVEAMGARGHRCASPVGPSLFGPPAQGPIPAETEPPLPRGKTSRRLSPRGVDAPPQMPPKRRRPRRERDRPTRQCTTASHAPPTQTPAASVGPSCFHWGPVSCDDPKPSAPTLPTESPIPTADQADRAPSPPADATPVLPVKAKAKAVKAKAKAAPTKTKTKTAKAVKARTKTKVKSGVVKVAKTKVVLKGAKTKRVQKPRTPKKPRAPPQNVRLIPVLAKELCKKPQTLLMLDEKFHLRRRFNEIAQILVPLGIMSRVDPNATNDKYHWKQTHLHWCSQYSRLWASGAMPHILRRTCELKALRRVIEAAVTAETEYVVGLGKGIPTTTINTTLPTTVAGVIDTLRGDPGYLASLQTGAMRVLADGDVWARRSLGALRQEAGWLSGLVPLIPDTYTMDLPPPEETEAQRDGLAPGSLRTVHLVTGDMQAREERLCGMVLEQLVMTEYAEDALSQNDLGLPVLEGSELQAWLVQGVRDSCHVVTGAGPVPGTMGWDDIPETEAGTQKETEREREREAERERQTETREQPVQQEVAVKVESNLHPCQ</sequence>
<dbReference type="AlphaFoldDB" id="A0A9K3GDE9"/>
<feature type="compositionally biased region" description="Polar residues" evidence="1">
    <location>
        <begin position="238"/>
        <end position="252"/>
    </location>
</feature>
<keyword evidence="3" id="KW-1185">Reference proteome</keyword>
<proteinExistence type="predicted"/>
<feature type="region of interest" description="Disordered" evidence="1">
    <location>
        <begin position="650"/>
        <end position="709"/>
    </location>
</feature>
<accession>A0A9K3GDE9</accession>
<evidence type="ECO:0000313" key="3">
    <source>
        <dbReference type="Proteomes" id="UP000265618"/>
    </source>
</evidence>
<name>A0A9K3GDE9_9EUKA</name>
<gene>
    <name evidence="2" type="ORF">KIPB_000356</name>
</gene>
<feature type="region of interest" description="Disordered" evidence="1">
    <location>
        <begin position="173"/>
        <end position="257"/>
    </location>
</feature>
<dbReference type="Proteomes" id="UP000265618">
    <property type="component" value="Unassembled WGS sequence"/>
</dbReference>